<dbReference type="KEGG" id="cchl:FPL14_19020"/>
<organism evidence="1 2">
    <name type="scientific">Cohnella cholangitidis</name>
    <dbReference type="NCBI Taxonomy" id="2598458"/>
    <lineage>
        <taxon>Bacteria</taxon>
        <taxon>Bacillati</taxon>
        <taxon>Bacillota</taxon>
        <taxon>Bacilli</taxon>
        <taxon>Bacillales</taxon>
        <taxon>Paenibacillaceae</taxon>
        <taxon>Cohnella</taxon>
    </lineage>
</organism>
<dbReference type="GO" id="GO:0006071">
    <property type="term" value="P:glycerol metabolic process"/>
    <property type="evidence" value="ECO:0007669"/>
    <property type="project" value="InterPro"/>
</dbReference>
<accession>A0A7G5C1F7</accession>
<evidence type="ECO:0000313" key="2">
    <source>
        <dbReference type="Proteomes" id="UP000515679"/>
    </source>
</evidence>
<keyword evidence="2" id="KW-1185">Reference proteome</keyword>
<dbReference type="AlphaFoldDB" id="A0A7G5C1F7"/>
<dbReference type="Proteomes" id="UP000515679">
    <property type="component" value="Chromosome"/>
</dbReference>
<dbReference type="InterPro" id="IPR013785">
    <property type="entry name" value="Aldolase_TIM"/>
</dbReference>
<dbReference type="Gene3D" id="3.20.20.70">
    <property type="entry name" value="Aldolase class I"/>
    <property type="match status" value="1"/>
</dbReference>
<dbReference type="GO" id="GO:0045893">
    <property type="term" value="P:positive regulation of DNA-templated transcription"/>
    <property type="evidence" value="ECO:0007669"/>
    <property type="project" value="TreeGrafter"/>
</dbReference>
<dbReference type="PANTHER" id="PTHR35787:SF1">
    <property type="entry name" value="GLYCEROL UPTAKE OPERON ANTITERMINATOR REGULATORY PROTEIN"/>
    <property type="match status" value="1"/>
</dbReference>
<protein>
    <submittedName>
        <fullName evidence="1">Glycerol-3-phosphate responsive antiterminator</fullName>
    </submittedName>
</protein>
<dbReference type="PIRSF" id="PIRSF016897">
    <property type="entry name" value="GlpP"/>
    <property type="match status" value="1"/>
</dbReference>
<proteinExistence type="predicted"/>
<gene>
    <name evidence="1" type="ORF">FPL14_19020</name>
</gene>
<dbReference type="GO" id="GO:0001072">
    <property type="term" value="F:transcription antitermination factor activity, RNA binding"/>
    <property type="evidence" value="ECO:0007669"/>
    <property type="project" value="TreeGrafter"/>
</dbReference>
<dbReference type="SUPFAM" id="SSF110391">
    <property type="entry name" value="GlpP-like"/>
    <property type="match status" value="1"/>
</dbReference>
<dbReference type="Pfam" id="PF04309">
    <property type="entry name" value="G3P_antiterm"/>
    <property type="match status" value="1"/>
</dbReference>
<dbReference type="InterPro" id="IPR006699">
    <property type="entry name" value="GlpP"/>
</dbReference>
<dbReference type="EMBL" id="CP041969">
    <property type="protein sequence ID" value="QMV43041.1"/>
    <property type="molecule type" value="Genomic_DNA"/>
</dbReference>
<evidence type="ECO:0000313" key="1">
    <source>
        <dbReference type="EMBL" id="QMV43041.1"/>
    </source>
</evidence>
<name>A0A7G5C1F7_9BACL</name>
<dbReference type="PANTHER" id="PTHR35787">
    <property type="entry name" value="GLYCEROL UPTAKE OPERON ANTITERMINATOR REGULATORY PROTEIN"/>
    <property type="match status" value="1"/>
</dbReference>
<sequence length="215" mass="23856">MEKRRSTSFACPNRRGICDAGLFRNTFKHCGGCILIINHNVWPAVKTARELESALSTPYPYLVLLGGHLGQLRALVELAERHGKKVLLHADLIDGLKNDEYAAEYLCQHVRPSGLISTRASVVQKTKQNKLIAIQRLFLIDTGALEKSYALLEKTKPDYIEVLPGVIPSMIREVMDRTGIPVIAGGLIRTEEDVRIALEAGATAITTSRRELWKA</sequence>
<reference evidence="1 2" key="1">
    <citation type="submission" date="2019-07" db="EMBL/GenBank/DDBJ databases">
        <authorList>
            <person name="Kim J.K."/>
            <person name="Cheong H.-M."/>
            <person name="Choi Y."/>
            <person name="Hwang K.J."/>
            <person name="Lee S."/>
            <person name="Choi C."/>
        </authorList>
    </citation>
    <scope>NUCLEOTIDE SEQUENCE [LARGE SCALE GENOMIC DNA]</scope>
    <source>
        <strain evidence="1 2">KS 22</strain>
    </source>
</reference>